<organism evidence="2">
    <name type="scientific">Zea mays</name>
    <name type="common">Maize</name>
    <dbReference type="NCBI Taxonomy" id="4577"/>
    <lineage>
        <taxon>Eukaryota</taxon>
        <taxon>Viridiplantae</taxon>
        <taxon>Streptophyta</taxon>
        <taxon>Embryophyta</taxon>
        <taxon>Tracheophyta</taxon>
        <taxon>Spermatophyta</taxon>
        <taxon>Magnoliopsida</taxon>
        <taxon>Liliopsida</taxon>
        <taxon>Poales</taxon>
        <taxon>Poaceae</taxon>
        <taxon>PACMAD clade</taxon>
        <taxon>Panicoideae</taxon>
        <taxon>Andropogonodae</taxon>
        <taxon>Andropogoneae</taxon>
        <taxon>Tripsacinae</taxon>
        <taxon>Zea</taxon>
    </lineage>
</organism>
<dbReference type="EMBL" id="CM007647">
    <property type="protein sequence ID" value="ONM11145.1"/>
    <property type="molecule type" value="Genomic_DNA"/>
</dbReference>
<dbReference type="InterPro" id="IPR008507">
    <property type="entry name" value="DUF789"/>
</dbReference>
<dbReference type="Pfam" id="PF05623">
    <property type="entry name" value="DUF789"/>
    <property type="match status" value="1"/>
</dbReference>
<dbReference type="PANTHER" id="PTHR31343">
    <property type="entry name" value="T15D22.8"/>
    <property type="match status" value="1"/>
</dbReference>
<feature type="compositionally biased region" description="Low complexity" evidence="1">
    <location>
        <begin position="81"/>
        <end position="94"/>
    </location>
</feature>
<reference evidence="2" key="1">
    <citation type="submission" date="2015-12" db="EMBL/GenBank/DDBJ databases">
        <title>Update maize B73 reference genome by single molecule sequencing technologies.</title>
        <authorList>
            <consortium name="Maize Genome Sequencing Project"/>
            <person name="Ware D."/>
        </authorList>
    </citation>
    <scope>NUCLEOTIDE SEQUENCE [LARGE SCALE GENOMIC DNA]</scope>
    <source>
        <tissue evidence="2">Seedling</tissue>
    </source>
</reference>
<feature type="region of interest" description="Disordered" evidence="1">
    <location>
        <begin position="134"/>
        <end position="155"/>
    </location>
</feature>
<feature type="region of interest" description="Disordered" evidence="1">
    <location>
        <begin position="1"/>
        <end position="94"/>
    </location>
</feature>
<dbReference type="AlphaFoldDB" id="A0A1D6LAJ5"/>
<evidence type="ECO:0000313" key="2">
    <source>
        <dbReference type="EMBL" id="ONM11145.1"/>
    </source>
</evidence>
<protein>
    <submittedName>
        <fullName evidence="2">Uncharacterized protein</fullName>
    </submittedName>
</protein>
<feature type="compositionally biased region" description="Low complexity" evidence="1">
    <location>
        <begin position="31"/>
        <end position="44"/>
    </location>
</feature>
<feature type="compositionally biased region" description="Low complexity" evidence="1">
    <location>
        <begin position="1"/>
        <end position="12"/>
    </location>
</feature>
<gene>
    <name evidence="2" type="ORF">ZEAMMB73_Zm00001d034752</name>
</gene>
<feature type="compositionally biased region" description="Polar residues" evidence="1">
    <location>
        <begin position="144"/>
        <end position="153"/>
    </location>
</feature>
<accession>A0A1D6LAJ5</accession>
<dbReference type="ExpressionAtlas" id="A0A1D6LAJ5">
    <property type="expression patterns" value="baseline and differential"/>
</dbReference>
<evidence type="ECO:0000256" key="1">
    <source>
        <dbReference type="SAM" id="MobiDB-lite"/>
    </source>
</evidence>
<sequence>MAGPSGAAASSSTSRGVPENRFYNPPHVRRQQQQEQQRLRSASPSPSPSPSPRSARQKPPPPPGALASAADVDSRVDSDDSSSTTSSKPSVASTAAGNLERFLTSTTPSVTAQYLPKTSLRMRRGVNFLAYLRRPGDESDGESMDTSSESSIENDVERLRVSSLLEGTHRLENGGVRSDDGKGDASSSFPIFEYMERDPPYGREPLTDKASTLAHRFPALKTFKSCDLLPSSWMSVAWYPIYRIPTGPTLKDLDACFLTFHCLATPCKDCDPPTPACPGFGGINRCTAASGKLSLPTFGLAPYKFRASIWIPDGTQEQDRVTSLMQEADSWLRRIRVDHPDFRFFVSRSSTMWR</sequence>
<proteinExistence type="predicted"/>
<name>A0A1D6LAJ5_MAIZE</name>
<dbReference type="PANTHER" id="PTHR31343:SF44">
    <property type="entry name" value="DUF789 FAMILY PROTEIN"/>
    <property type="match status" value="1"/>
</dbReference>